<organism evidence="1 2">
    <name type="scientific">Taxus chinensis</name>
    <name type="common">Chinese yew</name>
    <name type="synonym">Taxus wallichiana var. chinensis</name>
    <dbReference type="NCBI Taxonomy" id="29808"/>
    <lineage>
        <taxon>Eukaryota</taxon>
        <taxon>Viridiplantae</taxon>
        <taxon>Streptophyta</taxon>
        <taxon>Embryophyta</taxon>
        <taxon>Tracheophyta</taxon>
        <taxon>Spermatophyta</taxon>
        <taxon>Pinopsida</taxon>
        <taxon>Pinidae</taxon>
        <taxon>Conifers II</taxon>
        <taxon>Cupressales</taxon>
        <taxon>Taxaceae</taxon>
        <taxon>Taxus</taxon>
    </lineage>
</organism>
<gene>
    <name evidence="1" type="ORF">KI387_026548</name>
</gene>
<reference evidence="1 2" key="1">
    <citation type="journal article" date="2021" name="Nat. Plants">
        <title>The Taxus genome provides insights into paclitaxel biosynthesis.</title>
        <authorList>
            <person name="Xiong X."/>
            <person name="Gou J."/>
            <person name="Liao Q."/>
            <person name="Li Y."/>
            <person name="Zhou Q."/>
            <person name="Bi G."/>
            <person name="Li C."/>
            <person name="Du R."/>
            <person name="Wang X."/>
            <person name="Sun T."/>
            <person name="Guo L."/>
            <person name="Liang H."/>
            <person name="Lu P."/>
            <person name="Wu Y."/>
            <person name="Zhang Z."/>
            <person name="Ro D.K."/>
            <person name="Shang Y."/>
            <person name="Huang S."/>
            <person name="Yan J."/>
        </authorList>
    </citation>
    <scope>NUCLEOTIDE SEQUENCE [LARGE SCALE GENOMIC DNA]</scope>
    <source>
        <strain evidence="1">Ta-2019</strain>
    </source>
</reference>
<comment type="caution">
    <text evidence="1">The sequence shown here is derived from an EMBL/GenBank/DDBJ whole genome shotgun (WGS) entry which is preliminary data.</text>
</comment>
<accession>A0AA38FWH4</accession>
<proteinExistence type="predicted"/>
<feature type="non-terminal residue" evidence="1">
    <location>
        <position position="1"/>
    </location>
</feature>
<keyword evidence="2" id="KW-1185">Reference proteome</keyword>
<name>A0AA38FWH4_TAXCH</name>
<sequence>ASDNVMPTKVVDALGLTLTKTIKRCYSMERQVPLNRQIKDAQAVLAAFPKKRLKMTILVVDILVSYGMLLSRNFCKELGGE</sequence>
<dbReference type="AlphaFoldDB" id="A0AA38FWH4"/>
<evidence type="ECO:0000313" key="1">
    <source>
        <dbReference type="EMBL" id="KAH9311513.1"/>
    </source>
</evidence>
<dbReference type="Proteomes" id="UP000824469">
    <property type="component" value="Unassembled WGS sequence"/>
</dbReference>
<feature type="non-terminal residue" evidence="1">
    <location>
        <position position="81"/>
    </location>
</feature>
<protein>
    <submittedName>
        <fullName evidence="1">Uncharacterized protein</fullName>
    </submittedName>
</protein>
<evidence type="ECO:0000313" key="2">
    <source>
        <dbReference type="Proteomes" id="UP000824469"/>
    </source>
</evidence>
<dbReference type="EMBL" id="JAHRHJ020000006">
    <property type="protein sequence ID" value="KAH9311513.1"/>
    <property type="molecule type" value="Genomic_DNA"/>
</dbReference>